<evidence type="ECO:0000313" key="2">
    <source>
        <dbReference type="Proteomes" id="UP000789860"/>
    </source>
</evidence>
<comment type="caution">
    <text evidence="1">The sequence shown here is derived from an EMBL/GenBank/DDBJ whole genome shotgun (WGS) entry which is preliminary data.</text>
</comment>
<feature type="non-terminal residue" evidence="1">
    <location>
        <position position="138"/>
    </location>
</feature>
<protein>
    <submittedName>
        <fullName evidence="1">5051_t:CDS:1</fullName>
    </submittedName>
</protein>
<dbReference type="EMBL" id="CAJVPM010038439">
    <property type="protein sequence ID" value="CAG8698153.1"/>
    <property type="molecule type" value="Genomic_DNA"/>
</dbReference>
<reference evidence="1" key="1">
    <citation type="submission" date="2021-06" db="EMBL/GenBank/DDBJ databases">
        <authorList>
            <person name="Kallberg Y."/>
            <person name="Tangrot J."/>
            <person name="Rosling A."/>
        </authorList>
    </citation>
    <scope>NUCLEOTIDE SEQUENCE</scope>
    <source>
        <strain evidence="1">AU212A</strain>
    </source>
</reference>
<feature type="non-terminal residue" evidence="1">
    <location>
        <position position="1"/>
    </location>
</feature>
<name>A0ACA9PAM1_9GLOM</name>
<organism evidence="1 2">
    <name type="scientific">Scutellospora calospora</name>
    <dbReference type="NCBI Taxonomy" id="85575"/>
    <lineage>
        <taxon>Eukaryota</taxon>
        <taxon>Fungi</taxon>
        <taxon>Fungi incertae sedis</taxon>
        <taxon>Mucoromycota</taxon>
        <taxon>Glomeromycotina</taxon>
        <taxon>Glomeromycetes</taxon>
        <taxon>Diversisporales</taxon>
        <taxon>Gigasporaceae</taxon>
        <taxon>Scutellospora</taxon>
    </lineage>
</organism>
<keyword evidence="2" id="KW-1185">Reference proteome</keyword>
<dbReference type="Proteomes" id="UP000789860">
    <property type="component" value="Unassembled WGS sequence"/>
</dbReference>
<proteinExistence type="predicted"/>
<sequence length="138" mass="15640">TPRRRLSSIISLGWVTGTGGGISIRRGEHVYIAPSGVQKERMKPFDIFVLELSTRKVLRAPEIYRPSACTPLFYNAYTLRNAGIRRGSGKENLHYYDTLVVPIIDNTAEEEDLTDKMAQTIKDYPETNAILVRRHGVY</sequence>
<gene>
    <name evidence="1" type="ORF">SCALOS_LOCUS10391</name>
</gene>
<accession>A0ACA9PAM1</accession>
<evidence type="ECO:0000313" key="1">
    <source>
        <dbReference type="EMBL" id="CAG8698153.1"/>
    </source>
</evidence>